<proteinExistence type="predicted"/>
<dbReference type="AlphaFoldDB" id="A0A0G4FEP1"/>
<sequence>MRIDSSKEGGIKIVEGKKDPVPWETSFKPGTEKAELAVDRGVGPSALALGGFKGHLPSMMEVSLSTPPQPLMGGVGGKWKLWTDKFNEYGPYVSL</sequence>
<dbReference type="VEuPathDB" id="CryptoDB:Cvel_16621"/>
<gene>
    <name evidence="1" type="ORF">Cvel_16621</name>
</gene>
<dbReference type="EMBL" id="CDMZ01000317">
    <property type="protein sequence ID" value="CEM11654.1"/>
    <property type="molecule type" value="Genomic_DNA"/>
</dbReference>
<organism evidence="1">
    <name type="scientific">Chromera velia CCMP2878</name>
    <dbReference type="NCBI Taxonomy" id="1169474"/>
    <lineage>
        <taxon>Eukaryota</taxon>
        <taxon>Sar</taxon>
        <taxon>Alveolata</taxon>
        <taxon>Colpodellida</taxon>
        <taxon>Chromeraceae</taxon>
        <taxon>Chromera</taxon>
    </lineage>
</organism>
<protein>
    <submittedName>
        <fullName evidence="1">Uncharacterized protein</fullName>
    </submittedName>
</protein>
<name>A0A0G4FEP1_9ALVE</name>
<evidence type="ECO:0000313" key="1">
    <source>
        <dbReference type="EMBL" id="CEM11654.1"/>
    </source>
</evidence>
<reference evidence="1" key="1">
    <citation type="submission" date="2014-11" db="EMBL/GenBank/DDBJ databases">
        <authorList>
            <person name="Otto D Thomas"/>
            <person name="Naeem Raeece"/>
        </authorList>
    </citation>
    <scope>NUCLEOTIDE SEQUENCE</scope>
</reference>
<accession>A0A0G4FEP1</accession>